<keyword evidence="3" id="KW-1185">Reference proteome</keyword>
<dbReference type="EMBL" id="JBBNAE010000001">
    <property type="protein sequence ID" value="KAK9153731.1"/>
    <property type="molecule type" value="Genomic_DNA"/>
</dbReference>
<dbReference type="PANTHER" id="PTHR11895">
    <property type="entry name" value="TRANSAMIDASE"/>
    <property type="match status" value="1"/>
</dbReference>
<evidence type="ECO:0000313" key="3">
    <source>
        <dbReference type="Proteomes" id="UP001417504"/>
    </source>
</evidence>
<accession>A0AAP0PUU0</accession>
<gene>
    <name evidence="2" type="ORF">Sjap_001211</name>
</gene>
<protein>
    <recommendedName>
        <fullName evidence="1">Amidase domain-containing protein</fullName>
    </recommendedName>
</protein>
<dbReference type="InterPro" id="IPR036928">
    <property type="entry name" value="AS_sf"/>
</dbReference>
<reference evidence="2 3" key="1">
    <citation type="submission" date="2024-01" db="EMBL/GenBank/DDBJ databases">
        <title>Genome assemblies of Stephania.</title>
        <authorList>
            <person name="Yang L."/>
        </authorList>
    </citation>
    <scope>NUCLEOTIDE SEQUENCE [LARGE SCALE GENOMIC DNA]</scope>
    <source>
        <strain evidence="2">QJT</strain>
        <tissue evidence="2">Leaf</tissue>
    </source>
</reference>
<feature type="domain" description="Amidase" evidence="1">
    <location>
        <begin position="14"/>
        <end position="64"/>
    </location>
</feature>
<proteinExistence type="predicted"/>
<dbReference type="Proteomes" id="UP001417504">
    <property type="component" value="Unassembled WGS sequence"/>
</dbReference>
<dbReference type="Pfam" id="PF01425">
    <property type="entry name" value="Amidase"/>
    <property type="match status" value="1"/>
</dbReference>
<dbReference type="PANTHER" id="PTHR11895:SF67">
    <property type="entry name" value="AMIDASE DOMAIN-CONTAINING PROTEIN"/>
    <property type="match status" value="1"/>
</dbReference>
<dbReference type="Gene3D" id="3.90.1300.10">
    <property type="entry name" value="Amidase signature (AS) domain"/>
    <property type="match status" value="1"/>
</dbReference>
<dbReference type="AlphaFoldDB" id="A0AAP0PUU0"/>
<organism evidence="2 3">
    <name type="scientific">Stephania japonica</name>
    <dbReference type="NCBI Taxonomy" id="461633"/>
    <lineage>
        <taxon>Eukaryota</taxon>
        <taxon>Viridiplantae</taxon>
        <taxon>Streptophyta</taxon>
        <taxon>Embryophyta</taxon>
        <taxon>Tracheophyta</taxon>
        <taxon>Spermatophyta</taxon>
        <taxon>Magnoliopsida</taxon>
        <taxon>Ranunculales</taxon>
        <taxon>Menispermaceae</taxon>
        <taxon>Menispermoideae</taxon>
        <taxon>Cissampelideae</taxon>
        <taxon>Stephania</taxon>
    </lineage>
</organism>
<evidence type="ECO:0000259" key="1">
    <source>
        <dbReference type="Pfam" id="PF01425"/>
    </source>
</evidence>
<dbReference type="SUPFAM" id="SSF75304">
    <property type="entry name" value="Amidase signature (AS) enzymes"/>
    <property type="match status" value="1"/>
</dbReference>
<dbReference type="GO" id="GO:0003824">
    <property type="term" value="F:catalytic activity"/>
    <property type="evidence" value="ECO:0007669"/>
    <property type="project" value="InterPro"/>
</dbReference>
<dbReference type="InterPro" id="IPR000120">
    <property type="entry name" value="Amidase"/>
</dbReference>
<name>A0AAP0PUU0_9MAGN</name>
<evidence type="ECO:0000313" key="2">
    <source>
        <dbReference type="EMBL" id="KAK9153731.1"/>
    </source>
</evidence>
<comment type="caution">
    <text evidence="2">The sequence shown here is derived from an EMBL/GenBank/DDBJ whole genome shotgun (WGS) entry which is preliminary data.</text>
</comment>
<sequence length="77" mass="8127">MTSLFLCNILLYLGSVRIPAALCGVIGLKPTFEQVPHSGVLPLNWTIGMVGVLAGTVEDSLIVSVTIFVPSEPTQSN</sequence>
<dbReference type="InterPro" id="IPR023631">
    <property type="entry name" value="Amidase_dom"/>
</dbReference>